<evidence type="ECO:0000313" key="5">
    <source>
        <dbReference type="Proteomes" id="UP000522688"/>
    </source>
</evidence>
<evidence type="ECO:0000313" key="2">
    <source>
        <dbReference type="EMBL" id="GEK83591.1"/>
    </source>
</evidence>
<reference evidence="3 5" key="2">
    <citation type="submission" date="2020-07" db="EMBL/GenBank/DDBJ databases">
        <title>Sequencing the genomes of 1000 actinobacteria strains.</title>
        <authorList>
            <person name="Klenk H.-P."/>
        </authorList>
    </citation>
    <scope>NUCLEOTIDE SEQUENCE [LARGE SCALE GENOMIC DNA]</scope>
    <source>
        <strain evidence="3 5">DSM 10309</strain>
    </source>
</reference>
<reference evidence="2 4" key="1">
    <citation type="submission" date="2019-07" db="EMBL/GenBank/DDBJ databases">
        <title>Whole genome shotgun sequence of Frigoribacterium faeni NBRC 103066.</title>
        <authorList>
            <person name="Hosoyama A."/>
            <person name="Uohara A."/>
            <person name="Ohji S."/>
            <person name="Ichikawa N."/>
        </authorList>
    </citation>
    <scope>NUCLEOTIDE SEQUENCE [LARGE SCALE GENOMIC DNA]</scope>
    <source>
        <strain evidence="2 4">NBRC 103066</strain>
    </source>
</reference>
<organism evidence="3 5">
    <name type="scientific">Frigoribacterium faeni</name>
    <dbReference type="NCBI Taxonomy" id="145483"/>
    <lineage>
        <taxon>Bacteria</taxon>
        <taxon>Bacillati</taxon>
        <taxon>Actinomycetota</taxon>
        <taxon>Actinomycetes</taxon>
        <taxon>Micrococcales</taxon>
        <taxon>Microbacteriaceae</taxon>
        <taxon>Frigoribacterium</taxon>
    </lineage>
</organism>
<comment type="caution">
    <text evidence="3">The sequence shown here is derived from an EMBL/GenBank/DDBJ whole genome shotgun (WGS) entry which is preliminary data.</text>
</comment>
<sequence length="76" mass="7992">MSSPIFDLIVSQRDATPIFETISGSFPSVKGDDFAVAPARARVRVTADRAVAPRVAPDRVPGGSVPTTTWPLGRVG</sequence>
<protein>
    <submittedName>
        <fullName evidence="3">Uncharacterized protein</fullName>
    </submittedName>
</protein>
<dbReference type="RefSeq" id="WP_146855468.1">
    <property type="nucleotide sequence ID" value="NZ_BAAAHR010000003.1"/>
</dbReference>
<proteinExistence type="predicted"/>
<dbReference type="AlphaFoldDB" id="A0A7W3PJS1"/>
<dbReference type="OrthoDB" id="9991813at2"/>
<dbReference type="Proteomes" id="UP000522688">
    <property type="component" value="Unassembled WGS sequence"/>
</dbReference>
<keyword evidence="4" id="KW-1185">Reference proteome</keyword>
<name>A0A7W3PJS1_9MICO</name>
<evidence type="ECO:0000313" key="4">
    <source>
        <dbReference type="Proteomes" id="UP000321154"/>
    </source>
</evidence>
<dbReference type="EMBL" id="JACGWW010000008">
    <property type="protein sequence ID" value="MBA8814800.1"/>
    <property type="molecule type" value="Genomic_DNA"/>
</dbReference>
<gene>
    <name evidence="3" type="ORF">FB463_003075</name>
    <name evidence="2" type="ORF">FFA01_19000</name>
</gene>
<feature type="region of interest" description="Disordered" evidence="1">
    <location>
        <begin position="55"/>
        <end position="76"/>
    </location>
</feature>
<dbReference type="EMBL" id="BJUV01000017">
    <property type="protein sequence ID" value="GEK83591.1"/>
    <property type="molecule type" value="Genomic_DNA"/>
</dbReference>
<accession>A0A7W3PJS1</accession>
<dbReference type="Proteomes" id="UP000321154">
    <property type="component" value="Unassembled WGS sequence"/>
</dbReference>
<evidence type="ECO:0000313" key="3">
    <source>
        <dbReference type="EMBL" id="MBA8814800.1"/>
    </source>
</evidence>
<evidence type="ECO:0000256" key="1">
    <source>
        <dbReference type="SAM" id="MobiDB-lite"/>
    </source>
</evidence>